<proteinExistence type="predicted"/>
<gene>
    <name evidence="2" type="ORF">EV214_11212</name>
</gene>
<dbReference type="AlphaFoldDB" id="A0A4R2KPI1"/>
<feature type="compositionally biased region" description="Pro residues" evidence="1">
    <location>
        <begin position="20"/>
        <end position="39"/>
    </location>
</feature>
<dbReference type="Proteomes" id="UP000294919">
    <property type="component" value="Unassembled WGS sequence"/>
</dbReference>
<accession>A0A4R2KPI1</accession>
<name>A0A4R2KPI1_9FIRM</name>
<evidence type="ECO:0008006" key="4">
    <source>
        <dbReference type="Google" id="ProtNLM"/>
    </source>
</evidence>
<evidence type="ECO:0000256" key="1">
    <source>
        <dbReference type="SAM" id="MobiDB-lite"/>
    </source>
</evidence>
<evidence type="ECO:0000313" key="3">
    <source>
        <dbReference type="Proteomes" id="UP000294919"/>
    </source>
</evidence>
<comment type="caution">
    <text evidence="2">The sequence shown here is derived from an EMBL/GenBank/DDBJ whole genome shotgun (WGS) entry which is preliminary data.</text>
</comment>
<dbReference type="RefSeq" id="WP_132245231.1">
    <property type="nucleotide sequence ID" value="NZ_SLWV01000012.1"/>
</dbReference>
<feature type="region of interest" description="Disordered" evidence="1">
    <location>
        <begin position="20"/>
        <end position="40"/>
    </location>
</feature>
<reference evidence="2 3" key="1">
    <citation type="submission" date="2019-03" db="EMBL/GenBank/DDBJ databases">
        <title>Genomic Encyclopedia of Type Strains, Phase IV (KMG-IV): sequencing the most valuable type-strain genomes for metagenomic binning, comparative biology and taxonomic classification.</title>
        <authorList>
            <person name="Goeker M."/>
        </authorList>
    </citation>
    <scope>NUCLEOTIDE SEQUENCE [LARGE SCALE GENOMIC DNA]</scope>
    <source>
        <strain evidence="2 3">DSM 102940</strain>
    </source>
</reference>
<keyword evidence="3" id="KW-1185">Reference proteome</keyword>
<organism evidence="2 3">
    <name type="scientific">Marinisporobacter balticus</name>
    <dbReference type="NCBI Taxonomy" id="2018667"/>
    <lineage>
        <taxon>Bacteria</taxon>
        <taxon>Bacillati</taxon>
        <taxon>Bacillota</taxon>
        <taxon>Clostridia</taxon>
        <taxon>Peptostreptococcales</taxon>
        <taxon>Thermotaleaceae</taxon>
        <taxon>Marinisporobacter</taxon>
    </lineage>
</organism>
<protein>
    <recommendedName>
        <fullName evidence="4">Spore coat protein GerQ</fullName>
    </recommendedName>
</protein>
<evidence type="ECO:0000313" key="2">
    <source>
        <dbReference type="EMBL" id="TCO74537.1"/>
    </source>
</evidence>
<dbReference type="EMBL" id="SLWV01000012">
    <property type="protein sequence ID" value="TCO74537.1"/>
    <property type="molecule type" value="Genomic_DNA"/>
</dbReference>
<dbReference type="OrthoDB" id="2087128at2"/>
<sequence length="122" mass="14207">MFNDFYPNYYSMMPMYPPMPSMPSKTQPPEPMPAPPINQLPPNFEIEPRLPVQDDINYTQGYLRTHIGEYVKVEFLIGTTMLVDREGTLVDVGISYIVLQEPQTDDYLMCDIYSIKFVQIFK</sequence>